<name>A0A9X1CA10_9BACI</name>
<dbReference type="EMBL" id="JAGGMB010000001">
    <property type="protein sequence ID" value="MBP2075999.1"/>
    <property type="molecule type" value="Genomic_DNA"/>
</dbReference>
<evidence type="ECO:0000313" key="1">
    <source>
        <dbReference type="EMBL" id="MBP2075999.1"/>
    </source>
</evidence>
<dbReference type="AlphaFoldDB" id="A0A9X1CA10"/>
<sequence length="31" mass="3630">MSQKVEEMNHEKFGIIICKKCGTEMESFHSQ</sequence>
<keyword evidence="2" id="KW-1185">Reference proteome</keyword>
<proteinExistence type="predicted"/>
<protein>
    <submittedName>
        <fullName evidence="1">Nucleic-acid-binding Zn-ribbon protein</fullName>
    </submittedName>
</protein>
<dbReference type="Proteomes" id="UP001138793">
    <property type="component" value="Unassembled WGS sequence"/>
</dbReference>
<evidence type="ECO:0000313" key="2">
    <source>
        <dbReference type="Proteomes" id="UP001138793"/>
    </source>
</evidence>
<accession>A0A9X1CA10</accession>
<gene>
    <name evidence="1" type="ORF">J2Z64_000210</name>
</gene>
<reference evidence="1" key="1">
    <citation type="submission" date="2021-03" db="EMBL/GenBank/DDBJ databases">
        <title>Genomic Encyclopedia of Type Strains, Phase IV (KMG-IV): sequencing the most valuable type-strain genomes for metagenomic binning, comparative biology and taxonomic classification.</title>
        <authorList>
            <person name="Goeker M."/>
        </authorList>
    </citation>
    <scope>NUCLEOTIDE SEQUENCE</scope>
    <source>
        <strain evidence="1">DSM 107338</strain>
    </source>
</reference>
<organism evidence="1 2">
    <name type="scientific">Oceanobacillus polygoni</name>
    <dbReference type="NCBI Taxonomy" id="1235259"/>
    <lineage>
        <taxon>Bacteria</taxon>
        <taxon>Bacillati</taxon>
        <taxon>Bacillota</taxon>
        <taxon>Bacilli</taxon>
        <taxon>Bacillales</taxon>
        <taxon>Bacillaceae</taxon>
        <taxon>Oceanobacillus</taxon>
    </lineage>
</organism>
<comment type="caution">
    <text evidence="1">The sequence shown here is derived from an EMBL/GenBank/DDBJ whole genome shotgun (WGS) entry which is preliminary data.</text>
</comment>